<dbReference type="NCBIfam" id="TIGR01571">
    <property type="entry name" value="A_thal_Cys_rich"/>
    <property type="match status" value="1"/>
</dbReference>
<comment type="caution">
    <text evidence="2">The sequence shown here is derived from an EMBL/GenBank/DDBJ whole genome shotgun (WGS) entry which is preliminary data.</text>
</comment>
<dbReference type="Pfam" id="PF04749">
    <property type="entry name" value="PLAC8"/>
    <property type="match status" value="1"/>
</dbReference>
<dbReference type="EMBL" id="MU069852">
    <property type="protein sequence ID" value="KAF5832745.1"/>
    <property type="molecule type" value="Genomic_DNA"/>
</dbReference>
<keyword evidence="1" id="KW-0812">Transmembrane</keyword>
<gene>
    <name evidence="2" type="ORF">DUNSADRAFT_11264</name>
</gene>
<reference evidence="2" key="1">
    <citation type="submission" date="2017-08" db="EMBL/GenBank/DDBJ databases">
        <authorList>
            <person name="Polle J.E."/>
            <person name="Barry K."/>
            <person name="Cushman J."/>
            <person name="Schmutz J."/>
            <person name="Tran D."/>
            <person name="Hathwaick L.T."/>
            <person name="Yim W.C."/>
            <person name="Jenkins J."/>
            <person name="Mckie-Krisberg Z.M."/>
            <person name="Prochnik S."/>
            <person name="Lindquist E."/>
            <person name="Dockter R.B."/>
            <person name="Adam C."/>
            <person name="Molina H."/>
            <person name="Bunkerborg J."/>
            <person name="Jin E."/>
            <person name="Buchheim M."/>
            <person name="Magnuson J."/>
        </authorList>
    </citation>
    <scope>NUCLEOTIDE SEQUENCE</scope>
    <source>
        <strain evidence="2">CCAP 19/18</strain>
    </source>
</reference>
<accession>A0ABQ7GDR0</accession>
<protein>
    <recommendedName>
        <fullName evidence="4">Encoded protein</fullName>
    </recommendedName>
</protein>
<feature type="transmembrane region" description="Helical" evidence="1">
    <location>
        <begin position="14"/>
        <end position="32"/>
    </location>
</feature>
<proteinExistence type="predicted"/>
<organism evidence="2 3">
    <name type="scientific">Dunaliella salina</name>
    <name type="common">Green alga</name>
    <name type="synonym">Protococcus salinus</name>
    <dbReference type="NCBI Taxonomy" id="3046"/>
    <lineage>
        <taxon>Eukaryota</taxon>
        <taxon>Viridiplantae</taxon>
        <taxon>Chlorophyta</taxon>
        <taxon>core chlorophytes</taxon>
        <taxon>Chlorophyceae</taxon>
        <taxon>CS clade</taxon>
        <taxon>Chlamydomonadales</taxon>
        <taxon>Dunaliellaceae</taxon>
        <taxon>Dunaliella</taxon>
    </lineage>
</organism>
<keyword evidence="1" id="KW-1133">Transmembrane helix</keyword>
<dbReference type="Proteomes" id="UP000815325">
    <property type="component" value="Unassembled WGS sequence"/>
</dbReference>
<evidence type="ECO:0000313" key="2">
    <source>
        <dbReference type="EMBL" id="KAF5832745.1"/>
    </source>
</evidence>
<evidence type="ECO:0000313" key="3">
    <source>
        <dbReference type="Proteomes" id="UP000815325"/>
    </source>
</evidence>
<sequence>MLLNKQGKSGCDQAVGFILMLFLQPCACFFASPNRKEIRHKYGLDNKPCDDVGVHFFGCCTPCANCQEAREIQYQSSAYDSMPPPGK</sequence>
<name>A0ABQ7GDR0_DUNSA</name>
<evidence type="ECO:0000256" key="1">
    <source>
        <dbReference type="SAM" id="Phobius"/>
    </source>
</evidence>
<dbReference type="PANTHER" id="PTHR15907">
    <property type="entry name" value="DUF614 FAMILY PROTEIN-RELATED"/>
    <property type="match status" value="1"/>
</dbReference>
<keyword evidence="1" id="KW-0472">Membrane</keyword>
<keyword evidence="3" id="KW-1185">Reference proteome</keyword>
<evidence type="ECO:0008006" key="4">
    <source>
        <dbReference type="Google" id="ProtNLM"/>
    </source>
</evidence>
<dbReference type="InterPro" id="IPR006461">
    <property type="entry name" value="PLAC_motif_containing"/>
</dbReference>